<dbReference type="Proteomes" id="UP000436088">
    <property type="component" value="Unassembled WGS sequence"/>
</dbReference>
<proteinExistence type="predicted"/>
<dbReference type="FunFam" id="3.40.50.300:FF:000305">
    <property type="entry name" value="CTP synthase"/>
    <property type="match status" value="1"/>
</dbReference>
<dbReference type="InterPro" id="IPR029062">
    <property type="entry name" value="Class_I_gatase-like"/>
</dbReference>
<organism evidence="3 4">
    <name type="scientific">Hibiscus syriacus</name>
    <name type="common">Rose of Sharon</name>
    <dbReference type="NCBI Taxonomy" id="106335"/>
    <lineage>
        <taxon>Eukaryota</taxon>
        <taxon>Viridiplantae</taxon>
        <taxon>Streptophyta</taxon>
        <taxon>Embryophyta</taxon>
        <taxon>Tracheophyta</taxon>
        <taxon>Spermatophyta</taxon>
        <taxon>Magnoliopsida</taxon>
        <taxon>eudicotyledons</taxon>
        <taxon>Gunneridae</taxon>
        <taxon>Pentapetalae</taxon>
        <taxon>rosids</taxon>
        <taxon>malvids</taxon>
        <taxon>Malvales</taxon>
        <taxon>Malvaceae</taxon>
        <taxon>Malvoideae</taxon>
        <taxon>Hibiscus</taxon>
    </lineage>
</organism>
<keyword evidence="1" id="KW-0315">Glutamine amidotransferase</keyword>
<reference evidence="3" key="1">
    <citation type="submission" date="2019-09" db="EMBL/GenBank/DDBJ databases">
        <title>Draft genome information of white flower Hibiscus syriacus.</title>
        <authorList>
            <person name="Kim Y.-M."/>
        </authorList>
    </citation>
    <scope>NUCLEOTIDE SEQUENCE [LARGE SCALE GENOMIC DNA]</scope>
    <source>
        <strain evidence="3">YM2019G1</strain>
    </source>
</reference>
<keyword evidence="4" id="KW-1185">Reference proteome</keyword>
<evidence type="ECO:0000259" key="2">
    <source>
        <dbReference type="Pfam" id="PF06418"/>
    </source>
</evidence>
<dbReference type="PANTHER" id="PTHR11550">
    <property type="entry name" value="CTP SYNTHASE"/>
    <property type="match status" value="1"/>
</dbReference>
<accession>A0A6A2YLX3</accession>
<dbReference type="GO" id="GO:0019856">
    <property type="term" value="P:pyrimidine nucleobase biosynthetic process"/>
    <property type="evidence" value="ECO:0007669"/>
    <property type="project" value="TreeGrafter"/>
</dbReference>
<feature type="domain" description="CTP synthase N-terminal" evidence="2">
    <location>
        <begin position="2"/>
        <end position="271"/>
    </location>
</feature>
<dbReference type="CDD" id="cd03113">
    <property type="entry name" value="CTPS_N"/>
    <property type="match status" value="1"/>
</dbReference>
<comment type="caution">
    <text evidence="3">The sequence shown here is derived from an EMBL/GenBank/DDBJ whole genome shotgun (WGS) entry which is preliminary data.</text>
</comment>
<evidence type="ECO:0000313" key="4">
    <source>
        <dbReference type="Proteomes" id="UP000436088"/>
    </source>
</evidence>
<dbReference type="EMBL" id="VEPZ02001327">
    <property type="protein sequence ID" value="KAE8680331.1"/>
    <property type="molecule type" value="Genomic_DNA"/>
</dbReference>
<sequence length="481" mass="53215">MKYVLVTGGVVSGLGKGVTASSIGLLLKSCGLRVTSIKIDPYLNTDAGTMSPFEHGEVFVLDDGGEVDLDLGNYERFLDITLTRDNITTGKIYQSVLEKERKGEYLGKTVQVVPHITDAIQEWIERAAMIPVDGKEGHADVCVIELGGTIGDIESMPFIEALGQFSYGVGPGNFLLVHVSLVPVLNVVGEQKTKPTQHSVRGLRGLGLTPNILACRSTKALDDNVKEKLSQFCHVPAENIVTLYDVPNIWHIPILLRDQKAHEAILKGLNLLGTSREPDLTEWTTRTKVYDMLHVPVKIAMVGKYVGLKDSYLSVLKSFSTAKVEARLFCTHLSTIERSVVEWVEASHLEDITAEEEPETFKAAWNHLKVSNYRALMVLVPEVLVTGSAREDSCCKVCPLKAMFLFWHLPWNADSNHRICTFCSRLHNANSEEFDPKTPNPCIIFMPEGSKTHMGGTMRLGNKEDLCEGNGQEEDRELPSI</sequence>
<dbReference type="Gene3D" id="3.40.50.880">
    <property type="match status" value="2"/>
</dbReference>
<dbReference type="InterPro" id="IPR027417">
    <property type="entry name" value="P-loop_NTPase"/>
</dbReference>
<dbReference type="GO" id="GO:0003883">
    <property type="term" value="F:CTP synthase activity"/>
    <property type="evidence" value="ECO:0007669"/>
    <property type="project" value="InterPro"/>
</dbReference>
<evidence type="ECO:0000313" key="3">
    <source>
        <dbReference type="EMBL" id="KAE8680331.1"/>
    </source>
</evidence>
<dbReference type="GO" id="GO:0042802">
    <property type="term" value="F:identical protein binding"/>
    <property type="evidence" value="ECO:0007669"/>
    <property type="project" value="TreeGrafter"/>
</dbReference>
<dbReference type="InterPro" id="IPR017456">
    <property type="entry name" value="CTP_synthase_N"/>
</dbReference>
<evidence type="ECO:0000256" key="1">
    <source>
        <dbReference type="ARBA" id="ARBA00022962"/>
    </source>
</evidence>
<dbReference type="GO" id="GO:0006241">
    <property type="term" value="P:CTP biosynthetic process"/>
    <property type="evidence" value="ECO:0007669"/>
    <property type="project" value="TreeGrafter"/>
</dbReference>
<protein>
    <submittedName>
        <fullName evidence="3">CTP synthase 1</fullName>
    </submittedName>
</protein>
<name>A0A6A2YLX3_HIBSY</name>
<gene>
    <name evidence="3" type="ORF">F3Y22_tig00111392pilonHSYRG00657</name>
</gene>
<dbReference type="AlphaFoldDB" id="A0A6A2YLX3"/>
<dbReference type="InterPro" id="IPR004468">
    <property type="entry name" value="CTP_synthase"/>
</dbReference>
<dbReference type="Pfam" id="PF06418">
    <property type="entry name" value="CTP_synth_N"/>
    <property type="match status" value="1"/>
</dbReference>
<dbReference type="SUPFAM" id="SSF52540">
    <property type="entry name" value="P-loop containing nucleoside triphosphate hydrolases"/>
    <property type="match status" value="1"/>
</dbReference>
<dbReference type="NCBIfam" id="NF003792">
    <property type="entry name" value="PRK05380.1"/>
    <property type="match status" value="1"/>
</dbReference>
<dbReference type="Gene3D" id="3.40.50.300">
    <property type="entry name" value="P-loop containing nucleotide triphosphate hydrolases"/>
    <property type="match status" value="1"/>
</dbReference>
<dbReference type="PANTHER" id="PTHR11550:SF0">
    <property type="entry name" value="CTP SYNTHASE-RELATED"/>
    <property type="match status" value="1"/>
</dbReference>